<dbReference type="Proteomes" id="UP001238088">
    <property type="component" value="Unassembled WGS sequence"/>
</dbReference>
<dbReference type="EMBL" id="JAUSUB010000009">
    <property type="protein sequence ID" value="MDQ0270652.1"/>
    <property type="molecule type" value="Genomic_DNA"/>
</dbReference>
<gene>
    <name evidence="1" type="ORF">J2S17_002527</name>
</gene>
<accession>A0ABU0AIQ5</accession>
<organism evidence="1 2">
    <name type="scientific">Cytobacillus purgationiresistens</name>
    <dbReference type="NCBI Taxonomy" id="863449"/>
    <lineage>
        <taxon>Bacteria</taxon>
        <taxon>Bacillati</taxon>
        <taxon>Bacillota</taxon>
        <taxon>Bacilli</taxon>
        <taxon>Bacillales</taxon>
        <taxon>Bacillaceae</taxon>
        <taxon>Cytobacillus</taxon>
    </lineage>
</organism>
<evidence type="ECO:0000313" key="1">
    <source>
        <dbReference type="EMBL" id="MDQ0270652.1"/>
    </source>
</evidence>
<reference evidence="1 2" key="1">
    <citation type="submission" date="2023-07" db="EMBL/GenBank/DDBJ databases">
        <title>Genomic Encyclopedia of Type Strains, Phase IV (KMG-IV): sequencing the most valuable type-strain genomes for metagenomic binning, comparative biology and taxonomic classification.</title>
        <authorList>
            <person name="Goeker M."/>
        </authorList>
    </citation>
    <scope>NUCLEOTIDE SEQUENCE [LARGE SCALE GENOMIC DNA]</scope>
    <source>
        <strain evidence="1 2">DSM 23494</strain>
    </source>
</reference>
<sequence length="95" mass="11199">MLLLNNFKKVALELDVSLRTITNRIALQVTSTDLTKKRTELLEWREKFLNSNRKQFQTEFKKHSLTYIKMTENGWKSISLHNVIPCAHKSIQLLL</sequence>
<protein>
    <submittedName>
        <fullName evidence="1">Uncharacterized protein</fullName>
    </submittedName>
</protein>
<name>A0ABU0AIQ5_9BACI</name>
<keyword evidence="2" id="KW-1185">Reference proteome</keyword>
<evidence type="ECO:0000313" key="2">
    <source>
        <dbReference type="Proteomes" id="UP001238088"/>
    </source>
</evidence>
<proteinExistence type="predicted"/>
<comment type="caution">
    <text evidence="1">The sequence shown here is derived from an EMBL/GenBank/DDBJ whole genome shotgun (WGS) entry which is preliminary data.</text>
</comment>